<dbReference type="Proteomes" id="UP001434419">
    <property type="component" value="Unassembled WGS sequence"/>
</dbReference>
<proteinExistence type="predicted"/>
<dbReference type="RefSeq" id="WP_060462872.1">
    <property type="nucleotide sequence ID" value="NZ_CP083390.1"/>
</dbReference>
<protein>
    <submittedName>
        <fullName evidence="3">Uncharacterized protein</fullName>
    </submittedName>
</protein>
<feature type="region of interest" description="Disordered" evidence="1">
    <location>
        <begin position="1"/>
        <end position="20"/>
    </location>
</feature>
<dbReference type="EMBL" id="NKLP01000257">
    <property type="protein sequence ID" value="TDN28935.1"/>
    <property type="molecule type" value="Genomic_DNA"/>
</dbReference>
<comment type="caution">
    <text evidence="3">The sequence shown here is derived from an EMBL/GenBank/DDBJ whole genome shotgun (WGS) entry which is preliminary data.</text>
</comment>
<evidence type="ECO:0000313" key="5">
    <source>
        <dbReference type="Proteomes" id="UP001434419"/>
    </source>
</evidence>
<reference evidence="3 4" key="1">
    <citation type="submission" date="2017-06" db="EMBL/GenBank/DDBJ databases">
        <authorList>
            <person name="Swanenburg J."/>
            <person name="Kort R."/>
        </authorList>
    </citation>
    <scope>NUCLEOTIDE SEQUENCE [LARGE SCALE GENOMIC DNA]</scope>
    <source>
        <strain evidence="3 4">RL05</strain>
    </source>
</reference>
<accession>A0A135Z8N4</accession>
<evidence type="ECO:0000313" key="3">
    <source>
        <dbReference type="EMBL" id="TDN28935.1"/>
    </source>
</evidence>
<evidence type="ECO:0000256" key="1">
    <source>
        <dbReference type="SAM" id="MobiDB-lite"/>
    </source>
</evidence>
<keyword evidence="5" id="KW-1185">Reference proteome</keyword>
<evidence type="ECO:0000313" key="2">
    <source>
        <dbReference type="EMBL" id="MES5148407.1"/>
    </source>
</evidence>
<evidence type="ECO:0000313" key="4">
    <source>
        <dbReference type="Proteomes" id="UP000295195"/>
    </source>
</evidence>
<organism evidence="3 4">
    <name type="scientific">Lactobacillus crispatus</name>
    <dbReference type="NCBI Taxonomy" id="47770"/>
    <lineage>
        <taxon>Bacteria</taxon>
        <taxon>Bacillati</taxon>
        <taxon>Bacillota</taxon>
        <taxon>Bacilli</taxon>
        <taxon>Lactobacillales</taxon>
        <taxon>Lactobacillaceae</taxon>
        <taxon>Lactobacillus</taxon>
    </lineage>
</organism>
<sequence length="228" mass="25861">MTYNTKTIYPAQEDRDGRKFTTTKQTDIAVELKKNEVLKLYNSYREADYSVNVSFQPPLATKSTDEKEGNDDKDDKAEVVSLVSPFDVAKRLAKQGIEYRASLKIKSKGAYEDMKDVMKLVEAEGYEYNVNVTLKVNDETTTNINDPLSWTDEDNVFKVSPKTSTDDAEKLHQLYDTLNDKGYEVEITIKPKAPKSTDMDSENETFATQLSAYPDGTLVTFRLSDEKV</sequence>
<reference evidence="2" key="2">
    <citation type="submission" date="2024-06" db="EMBL/GenBank/DDBJ databases">
        <title>Vaginal Lactobacillus fatty acid response mechanisms reveal a metabolite-targeted strategy for bacterial vaginosis treatment.</title>
        <authorList>
            <person name="Zhu M."/>
            <person name="Blainey P.C."/>
            <person name="Bloom S.M."/>
            <person name="Kwon D.S."/>
        </authorList>
    </citation>
    <scope>NUCLEOTIDE SEQUENCE</scope>
    <source>
        <strain evidence="2">194_F1_1</strain>
    </source>
</reference>
<dbReference type="AlphaFoldDB" id="A0A135Z8N4"/>
<dbReference type="EMBL" id="JBETVU010000007">
    <property type="protein sequence ID" value="MES5148407.1"/>
    <property type="molecule type" value="Genomic_DNA"/>
</dbReference>
<dbReference type="Proteomes" id="UP000295195">
    <property type="component" value="Unassembled WGS sequence"/>
</dbReference>
<name>A0A135Z8N4_9LACO</name>
<gene>
    <name evidence="2" type="ORF">ABVC42_00330</name>
    <name evidence="3" type="ORF">CEE75_12130</name>
</gene>